<feature type="transmembrane region" description="Helical" evidence="1">
    <location>
        <begin position="119"/>
        <end position="136"/>
    </location>
</feature>
<evidence type="ECO:0000259" key="2">
    <source>
        <dbReference type="Pfam" id="PF04892"/>
    </source>
</evidence>
<gene>
    <name evidence="3" type="ORF">AVDCRST_MAG06-2795</name>
</gene>
<organism evidence="3">
    <name type="scientific">uncultured Nocardioides sp</name>
    <dbReference type="NCBI Taxonomy" id="198441"/>
    <lineage>
        <taxon>Bacteria</taxon>
        <taxon>Bacillati</taxon>
        <taxon>Actinomycetota</taxon>
        <taxon>Actinomycetes</taxon>
        <taxon>Propionibacteriales</taxon>
        <taxon>Nocardioidaceae</taxon>
        <taxon>Nocardioides</taxon>
        <taxon>environmental samples</taxon>
    </lineage>
</organism>
<feature type="transmembrane region" description="Helical" evidence="1">
    <location>
        <begin position="156"/>
        <end position="176"/>
    </location>
</feature>
<feature type="transmembrane region" description="Helical" evidence="1">
    <location>
        <begin position="6"/>
        <end position="28"/>
    </location>
</feature>
<sequence>MEVTGGVGSMVLGSLAAGVVLVPLGLLLRRSLGWVTGWSIACLLWSLVVIALVTLLPTSADVGVVAAEDRLPTCSMDYGGPAPDGFWIFSGTQRTLNTLLFVPAGAFLVLAVARWRAGVVLAPLGLLGLAALSATIERTQLELARIDRACDVTDVVDNVTGAVVGFAIGLVLALVLRPWRPGPRLG</sequence>
<dbReference type="Pfam" id="PF04892">
    <property type="entry name" value="VanZ"/>
    <property type="match status" value="1"/>
</dbReference>
<dbReference type="EMBL" id="CADCUP010000185">
    <property type="protein sequence ID" value="CAA9410065.1"/>
    <property type="molecule type" value="Genomic_DNA"/>
</dbReference>
<evidence type="ECO:0000313" key="3">
    <source>
        <dbReference type="EMBL" id="CAA9410065.1"/>
    </source>
</evidence>
<reference evidence="3" key="1">
    <citation type="submission" date="2020-02" db="EMBL/GenBank/DDBJ databases">
        <authorList>
            <person name="Meier V. D."/>
        </authorList>
    </citation>
    <scope>NUCLEOTIDE SEQUENCE</scope>
    <source>
        <strain evidence="3">AVDCRST_MAG06</strain>
    </source>
</reference>
<feature type="transmembrane region" description="Helical" evidence="1">
    <location>
        <begin position="35"/>
        <end position="56"/>
    </location>
</feature>
<feature type="transmembrane region" description="Helical" evidence="1">
    <location>
        <begin position="95"/>
        <end position="112"/>
    </location>
</feature>
<name>A0A6J4PBM0_9ACTN</name>
<protein>
    <recommendedName>
        <fullName evidence="2">VanZ-like domain-containing protein</fullName>
    </recommendedName>
</protein>
<dbReference type="AlphaFoldDB" id="A0A6J4PBM0"/>
<keyword evidence="1" id="KW-0472">Membrane</keyword>
<dbReference type="RefSeq" id="WP_295660781.1">
    <property type="nucleotide sequence ID" value="NZ_CADCUP010000185.1"/>
</dbReference>
<evidence type="ECO:0000256" key="1">
    <source>
        <dbReference type="SAM" id="Phobius"/>
    </source>
</evidence>
<accession>A0A6J4PBM0</accession>
<feature type="domain" description="VanZ-like" evidence="2">
    <location>
        <begin position="90"/>
        <end position="170"/>
    </location>
</feature>
<proteinExistence type="predicted"/>
<keyword evidence="1" id="KW-0812">Transmembrane</keyword>
<keyword evidence="1" id="KW-1133">Transmembrane helix</keyword>
<dbReference type="InterPro" id="IPR006976">
    <property type="entry name" value="VanZ-like"/>
</dbReference>